<evidence type="ECO:0000313" key="2">
    <source>
        <dbReference type="EMBL" id="MEQ2521559.1"/>
    </source>
</evidence>
<protein>
    <submittedName>
        <fullName evidence="2">DegV family protein</fullName>
    </submittedName>
</protein>
<dbReference type="Proteomes" id="UP001477672">
    <property type="component" value="Unassembled WGS sequence"/>
</dbReference>
<dbReference type="PANTHER" id="PTHR33434:SF2">
    <property type="entry name" value="FATTY ACID-BINDING PROTEIN TM_1468"/>
    <property type="match status" value="1"/>
</dbReference>
<dbReference type="Gene3D" id="3.30.1180.10">
    <property type="match status" value="1"/>
</dbReference>
<accession>A0ABV1GI76</accession>
<comment type="caution">
    <text evidence="2">The sequence shown here is derived from an EMBL/GenBank/DDBJ whole genome shotgun (WGS) entry which is preliminary data.</text>
</comment>
<dbReference type="RefSeq" id="WP_349217017.1">
    <property type="nucleotide sequence ID" value="NZ_JBBMFA010000111.1"/>
</dbReference>
<dbReference type="PANTHER" id="PTHR33434">
    <property type="entry name" value="DEGV DOMAIN-CONTAINING PROTEIN DR_1986-RELATED"/>
    <property type="match status" value="1"/>
</dbReference>
<dbReference type="InterPro" id="IPR003797">
    <property type="entry name" value="DegV"/>
</dbReference>
<dbReference type="PROSITE" id="PS51482">
    <property type="entry name" value="DEGV"/>
    <property type="match status" value="1"/>
</dbReference>
<dbReference type="EMBL" id="JBBMFA010000111">
    <property type="protein sequence ID" value="MEQ2521559.1"/>
    <property type="molecule type" value="Genomic_DNA"/>
</dbReference>
<dbReference type="SUPFAM" id="SSF82549">
    <property type="entry name" value="DAK1/DegV-like"/>
    <property type="match status" value="1"/>
</dbReference>
<evidence type="ECO:0000313" key="3">
    <source>
        <dbReference type="Proteomes" id="UP001477672"/>
    </source>
</evidence>
<dbReference type="NCBIfam" id="TIGR00762">
    <property type="entry name" value="DegV"/>
    <property type="match status" value="1"/>
</dbReference>
<evidence type="ECO:0000256" key="1">
    <source>
        <dbReference type="ARBA" id="ARBA00023121"/>
    </source>
</evidence>
<sequence length="281" mass="30151">MNIQIIVDSCCDVTDALRNVLSLSLASLKITVGEHFYEDDGTIDTGVLVADMKACRTAPTTACPSPEEYAALMSQADASLVVTLSSKLSGSYNAACVGRDLALEESPEKKIHVFDSESASAGETRIALLLRDMIDGGMGFEEIVEKATAFIANMKTHFVLEDLGNLVKNGRISRTAGFVGTMLNLRPIMGENGHGEIIPLEKVRGTANAMRRLVELVAEETDHLPAASKLLVLSHCNCQERAMQLKKAFLERCAVFKDVIVVPTGGLSTVYANDGGIVIAF</sequence>
<keyword evidence="1" id="KW-0446">Lipid-binding</keyword>
<organism evidence="2 3">
    <name type="scientific">Ruthenibacterium intestinale</name>
    <dbReference type="NCBI Taxonomy" id="3133163"/>
    <lineage>
        <taxon>Bacteria</taxon>
        <taxon>Bacillati</taxon>
        <taxon>Bacillota</taxon>
        <taxon>Clostridia</taxon>
        <taxon>Eubacteriales</taxon>
        <taxon>Oscillospiraceae</taxon>
        <taxon>Ruthenibacterium</taxon>
    </lineage>
</organism>
<dbReference type="Gene3D" id="3.40.50.10440">
    <property type="entry name" value="Dihydroxyacetone kinase, domain 1"/>
    <property type="match status" value="1"/>
</dbReference>
<gene>
    <name evidence="2" type="ORF">WMO24_14145</name>
</gene>
<keyword evidence="3" id="KW-1185">Reference proteome</keyword>
<dbReference type="InterPro" id="IPR050270">
    <property type="entry name" value="DegV_domain_contain"/>
</dbReference>
<reference evidence="2 3" key="1">
    <citation type="submission" date="2024-03" db="EMBL/GenBank/DDBJ databases">
        <title>Human intestinal bacterial collection.</title>
        <authorList>
            <person name="Pauvert C."/>
            <person name="Hitch T.C.A."/>
            <person name="Clavel T."/>
        </authorList>
    </citation>
    <scope>NUCLEOTIDE SEQUENCE [LARGE SCALE GENOMIC DNA]</scope>
    <source>
        <strain evidence="2 3">CLA-JM-H11</strain>
    </source>
</reference>
<proteinExistence type="predicted"/>
<dbReference type="Gene3D" id="2.20.28.50">
    <property type="entry name" value="degv family protein"/>
    <property type="match status" value="1"/>
</dbReference>
<name>A0ABV1GI76_9FIRM</name>
<dbReference type="Pfam" id="PF02645">
    <property type="entry name" value="DegV"/>
    <property type="match status" value="1"/>
</dbReference>
<dbReference type="InterPro" id="IPR043168">
    <property type="entry name" value="DegV_C"/>
</dbReference>